<evidence type="ECO:0000313" key="2">
    <source>
        <dbReference type="Proteomes" id="UP001060170"/>
    </source>
</evidence>
<keyword evidence="2" id="KW-1185">Reference proteome</keyword>
<dbReference type="Proteomes" id="UP001060170">
    <property type="component" value="Chromosome 7"/>
</dbReference>
<reference evidence="1 2" key="3">
    <citation type="journal article" date="2022" name="Microbiol. Spectr.">
        <title>Folding features and dynamics of 3D genome architecture in plant fungal pathogens.</title>
        <authorList>
            <person name="Xia C."/>
        </authorList>
    </citation>
    <scope>NUCLEOTIDE SEQUENCE [LARGE SCALE GENOMIC DNA]</scope>
    <source>
        <strain evidence="1 2">93-210</strain>
    </source>
</reference>
<sequence length="112" mass="13058">MNNFLSMSTNIEKEAFWNFRESYEKYSGMATTKLMTDDQVKQSIRSFMQEECNSGEDEVAFTSMSQKVASSVAETPSRKANHKRSMVLFLGFERSEIEIFFRFLAYTMNNLK</sequence>
<protein>
    <submittedName>
        <fullName evidence="1">Uncharacterized protein</fullName>
    </submittedName>
</protein>
<reference evidence="2" key="2">
    <citation type="journal article" date="2018" name="Mol. Plant Microbe Interact.">
        <title>Genome sequence resources for the wheat stripe rust pathogen (Puccinia striiformis f. sp. tritici) and the barley stripe rust pathogen (Puccinia striiformis f. sp. hordei).</title>
        <authorList>
            <person name="Xia C."/>
            <person name="Wang M."/>
            <person name="Yin C."/>
            <person name="Cornejo O.E."/>
            <person name="Hulbert S.H."/>
            <person name="Chen X."/>
        </authorList>
    </citation>
    <scope>NUCLEOTIDE SEQUENCE [LARGE SCALE GENOMIC DNA]</scope>
    <source>
        <strain evidence="2">93-210</strain>
    </source>
</reference>
<gene>
    <name evidence="1" type="ORF">MJO28_007070</name>
</gene>
<reference evidence="2" key="1">
    <citation type="journal article" date="2018" name="BMC Genomics">
        <title>Genomic insights into host adaptation between the wheat stripe rust pathogen (Puccinia striiformis f. sp. tritici) and the barley stripe rust pathogen (Puccinia striiformis f. sp. hordei).</title>
        <authorList>
            <person name="Xia C."/>
            <person name="Wang M."/>
            <person name="Yin C."/>
            <person name="Cornejo O.E."/>
            <person name="Hulbert S.H."/>
            <person name="Chen X."/>
        </authorList>
    </citation>
    <scope>NUCLEOTIDE SEQUENCE [LARGE SCALE GENOMIC DNA]</scope>
    <source>
        <strain evidence="2">93-210</strain>
    </source>
</reference>
<proteinExistence type="predicted"/>
<comment type="caution">
    <text evidence="1">The sequence shown here is derived from an EMBL/GenBank/DDBJ whole genome shotgun (WGS) entry which is preliminary data.</text>
</comment>
<accession>A0ACC0EDC4</accession>
<organism evidence="1 2">
    <name type="scientific">Puccinia striiformis f. sp. tritici</name>
    <dbReference type="NCBI Taxonomy" id="168172"/>
    <lineage>
        <taxon>Eukaryota</taxon>
        <taxon>Fungi</taxon>
        <taxon>Dikarya</taxon>
        <taxon>Basidiomycota</taxon>
        <taxon>Pucciniomycotina</taxon>
        <taxon>Pucciniomycetes</taxon>
        <taxon>Pucciniales</taxon>
        <taxon>Pucciniaceae</taxon>
        <taxon>Puccinia</taxon>
    </lineage>
</organism>
<name>A0ACC0EDC4_9BASI</name>
<dbReference type="EMBL" id="CM045871">
    <property type="protein sequence ID" value="KAI7951386.1"/>
    <property type="molecule type" value="Genomic_DNA"/>
</dbReference>
<evidence type="ECO:0000313" key="1">
    <source>
        <dbReference type="EMBL" id="KAI7951386.1"/>
    </source>
</evidence>